<sequence>MKLLQVLLVLLFVALADGAQPKRCFSNIEGYCRKKCRLVEISEMGCLHGKYCCVNELENKKHKKHSVVEETVKPQDKSKVQDYMVLPTVTYYTISI</sequence>
<reference evidence="13" key="1">
    <citation type="submission" date="2025-08" db="UniProtKB">
        <authorList>
            <consortium name="RefSeq"/>
        </authorList>
    </citation>
    <scope>IDENTIFICATION</scope>
</reference>
<dbReference type="InterPro" id="IPR050544">
    <property type="entry name" value="Beta-defensin"/>
</dbReference>
<dbReference type="PANTHER" id="PTHR15001:SF3">
    <property type="entry name" value="BETA-DEFENSIN 123"/>
    <property type="match status" value="1"/>
</dbReference>
<keyword evidence="4 10" id="KW-0964">Secreted</keyword>
<evidence type="ECO:0000259" key="11">
    <source>
        <dbReference type="Pfam" id="PF13841"/>
    </source>
</evidence>
<dbReference type="AlphaFoldDB" id="A0A6P5PDV5"/>
<gene>
    <name evidence="13" type="primary">Defb128</name>
</gene>
<evidence type="ECO:0000256" key="9">
    <source>
        <dbReference type="ARBA" id="ARBA00023157"/>
    </source>
</evidence>
<name>A0A6P5PDV5_MUSCR</name>
<dbReference type="GeneID" id="110290494"/>
<keyword evidence="9" id="KW-1015">Disulfide bond</keyword>
<evidence type="ECO:0000313" key="13">
    <source>
        <dbReference type="RefSeq" id="XP_021012708.1"/>
    </source>
</evidence>
<dbReference type="KEGG" id="mcal:110290494"/>
<keyword evidence="12" id="KW-1185">Reference proteome</keyword>
<comment type="subcellular location">
    <subcellularLocation>
        <location evidence="2 10">Secreted</location>
    </subcellularLocation>
</comment>
<evidence type="ECO:0000256" key="5">
    <source>
        <dbReference type="ARBA" id="ARBA00022529"/>
    </source>
</evidence>
<keyword evidence="8 10" id="KW-0044">Antibiotic</keyword>
<evidence type="ECO:0000256" key="7">
    <source>
        <dbReference type="ARBA" id="ARBA00022940"/>
    </source>
</evidence>
<organism evidence="12 13">
    <name type="scientific">Mus caroli</name>
    <name type="common">Ryukyu mouse</name>
    <name type="synonym">Ricefield mouse</name>
    <dbReference type="NCBI Taxonomy" id="10089"/>
    <lineage>
        <taxon>Eukaryota</taxon>
        <taxon>Metazoa</taxon>
        <taxon>Chordata</taxon>
        <taxon>Craniata</taxon>
        <taxon>Vertebrata</taxon>
        <taxon>Euteleostomi</taxon>
        <taxon>Mammalia</taxon>
        <taxon>Eutheria</taxon>
        <taxon>Euarchontoglires</taxon>
        <taxon>Glires</taxon>
        <taxon>Rodentia</taxon>
        <taxon>Myomorpha</taxon>
        <taxon>Muroidea</taxon>
        <taxon>Muridae</taxon>
        <taxon>Murinae</taxon>
        <taxon>Mus</taxon>
        <taxon>Mus</taxon>
    </lineage>
</organism>
<keyword evidence="6 10" id="KW-0732">Signal</keyword>
<keyword evidence="7 10" id="KW-0211">Defensin</keyword>
<dbReference type="InterPro" id="IPR025933">
    <property type="entry name" value="Beta_defensin_dom"/>
</dbReference>
<evidence type="ECO:0000256" key="6">
    <source>
        <dbReference type="ARBA" id="ARBA00022729"/>
    </source>
</evidence>
<feature type="signal peptide" evidence="10">
    <location>
        <begin position="1"/>
        <end position="18"/>
    </location>
</feature>
<dbReference type="RefSeq" id="XP_021012708.1">
    <property type="nucleotide sequence ID" value="XM_021157049.1"/>
</dbReference>
<evidence type="ECO:0000256" key="10">
    <source>
        <dbReference type="RuleBase" id="RU231113"/>
    </source>
</evidence>
<dbReference type="GO" id="GO:0005576">
    <property type="term" value="C:extracellular region"/>
    <property type="evidence" value="ECO:0007669"/>
    <property type="project" value="UniProtKB-SubCell"/>
</dbReference>
<dbReference type="GO" id="GO:0045087">
    <property type="term" value="P:innate immune response"/>
    <property type="evidence" value="ECO:0007669"/>
    <property type="project" value="InterPro"/>
</dbReference>
<evidence type="ECO:0000256" key="4">
    <source>
        <dbReference type="ARBA" id="ARBA00022525"/>
    </source>
</evidence>
<dbReference type="GO" id="GO:0042742">
    <property type="term" value="P:defense response to bacterium"/>
    <property type="evidence" value="ECO:0007669"/>
    <property type="project" value="UniProtKB-UniRule"/>
</dbReference>
<comment type="function">
    <text evidence="1 10">Has antibacterial activity.</text>
</comment>
<evidence type="ECO:0000313" key="12">
    <source>
        <dbReference type="Proteomes" id="UP000515126"/>
    </source>
</evidence>
<evidence type="ECO:0000256" key="3">
    <source>
        <dbReference type="ARBA" id="ARBA00007371"/>
    </source>
</evidence>
<feature type="domain" description="Beta-defensin" evidence="11">
    <location>
        <begin position="23"/>
        <end position="53"/>
    </location>
</feature>
<evidence type="ECO:0000256" key="2">
    <source>
        <dbReference type="ARBA" id="ARBA00004613"/>
    </source>
</evidence>
<evidence type="ECO:0000256" key="1">
    <source>
        <dbReference type="ARBA" id="ARBA00002878"/>
    </source>
</evidence>
<proteinExistence type="inferred from homology"/>
<dbReference type="PANTHER" id="PTHR15001">
    <property type="entry name" value="BETA-DEFENSIN 123-RELATED"/>
    <property type="match status" value="1"/>
</dbReference>
<feature type="chain" id="PRO_5028513319" description="Beta-defensin" evidence="10">
    <location>
        <begin position="19"/>
        <end position="96"/>
    </location>
</feature>
<comment type="similarity">
    <text evidence="3 10">Belongs to the beta-defensin family.</text>
</comment>
<evidence type="ECO:0000256" key="8">
    <source>
        <dbReference type="ARBA" id="ARBA00023022"/>
    </source>
</evidence>
<protein>
    <recommendedName>
        <fullName evidence="10">Beta-defensin</fullName>
    </recommendedName>
</protein>
<dbReference type="Proteomes" id="UP000515126">
    <property type="component" value="Chromosome 2"/>
</dbReference>
<keyword evidence="5 10" id="KW-0929">Antimicrobial</keyword>
<dbReference type="CTD" id="245939"/>
<dbReference type="Pfam" id="PF13841">
    <property type="entry name" value="Defensin_beta_2"/>
    <property type="match status" value="1"/>
</dbReference>
<accession>A0A6P5PDV5</accession>